<evidence type="ECO:0000256" key="2">
    <source>
        <dbReference type="ARBA" id="ARBA00006533"/>
    </source>
</evidence>
<reference evidence="11" key="1">
    <citation type="submission" date="2015-09" db="EMBL/GenBank/DDBJ databases">
        <authorList>
            <consortium name="Pathogen Informatics"/>
        </authorList>
    </citation>
    <scope>NUCLEOTIDE SEQUENCE [LARGE SCALE GENOMIC DNA]</scope>
    <source>
        <strain evidence="11">Lake Konstanz</strain>
    </source>
</reference>
<feature type="region of interest" description="Disordered" evidence="8">
    <location>
        <begin position="900"/>
        <end position="925"/>
    </location>
</feature>
<name>A0A0S4KHM0_BODSA</name>
<accession>A0A0S4KHM0</accession>
<organism evidence="10 11">
    <name type="scientific">Bodo saltans</name>
    <name type="common">Flagellated protozoan</name>
    <dbReference type="NCBI Taxonomy" id="75058"/>
    <lineage>
        <taxon>Eukaryota</taxon>
        <taxon>Discoba</taxon>
        <taxon>Euglenozoa</taxon>
        <taxon>Kinetoplastea</taxon>
        <taxon>Metakinetoplastina</taxon>
        <taxon>Eubodonida</taxon>
        <taxon>Bodonidae</taxon>
        <taxon>Bodo</taxon>
    </lineage>
</organism>
<keyword evidence="5" id="KW-0498">Mitosis</keyword>
<dbReference type="AlphaFoldDB" id="A0A0S4KHM0"/>
<dbReference type="InterPro" id="IPR027165">
    <property type="entry name" value="CND3"/>
</dbReference>
<feature type="compositionally biased region" description="Basic and acidic residues" evidence="8">
    <location>
        <begin position="900"/>
        <end position="911"/>
    </location>
</feature>
<dbReference type="OMA" id="IMEYGLR"/>
<keyword evidence="11" id="KW-1185">Reference proteome</keyword>
<evidence type="ECO:0000256" key="1">
    <source>
        <dbReference type="ARBA" id="ARBA00004286"/>
    </source>
</evidence>
<dbReference type="PANTHER" id="PTHR14418">
    <property type="entry name" value="CONDENSIN COMPLEX SUBUNIT 3-RELATED"/>
    <property type="match status" value="1"/>
</dbReference>
<sequence>MPPKKRSEKVVQIVAPALDSTSYRGNDDVFFRQSIAAIQSAQQSMANHGAAKKLFLSKLKEDEAEVITALECLVVGVLKQAPFIAPEAHRRHNCFLRELCKACKDTIKSDKVSVCVLQALVPYGNAVNKVVRLNVVNTFEELLRTLDPSVSTDERQIFYDEATKLLKQRIYDTCPHVRESAVSAIAAFQSGDKIDDVTCNLIAILVEEPSAEVRRQVLRGITSGNGSKEFLHAYFAAMLRSTRDQVSKVREAAWDALHRFKWTHITKYCVREMLDVLHHVALGLDDPSAPVRTACRITLFKSWLQRDLKEDQIAFLDKIEIYDPKDPNAAVDIQLASAQRVARELLNAHRKAHPEPHLDGDRFRLRLTPKEGERGISLGNMLMWVARCEELTYRPPQSDVDDSDEIVMVPLPVLDEVLKDATMMFAKPGQYTPKILHNDMHVAEIEEVLGLLLESIRFYSDGGFLAHMDNTTRGALLGRLGFLLKVVPDTDPSLFVEGCVTAIRLLTPRNVEEASNVVNDALNLLFSGIQLRREHNLTFEDIETLGRLDAEQRTKYADLKRRYGALDEGVLKLEEQIGFDQKFLLRMQHIVLAFLSNASRLERVPPFCSFVVQLGRHQCDPEVKVIATRSLSLLCLISPESVHTFFPVLMNDAAAADAHQLYTAASDPKTDVTTAALAAMFDIVCEYGLKIFGVTDVPPPRIAPLSSIDEPSMIDGESFVEESQILIDVEAQRNRAEELAASESIHRRGAAKVLRQLLRFLTSKSFPQRQVAVVGFCKLLSCNRIPVERIPPILAQLLAHGAVEPTAKKGSNPIPQHVTSVIGAFLSSYSASSSLRQGLLAEGGIMAFRLLLLKIPNAAAVIQRLMAQVVRLTDASSLKQVRDADPEFALQAAAEYREDAKDADLVDEEGRTSTAPDRSARKQRLNATELNRQISHLRLRHELNRCSLHEYIAMELWAEVIADPMSTVAVRVATTVIPKLRFYCTQASVTKLLLEFCQRAIAALPSDEEESATKFQTIHDALKTAHEDALRDHAHRDAAQDSEITMERRSLGVERRLDRRREYLDTLTAAGATLAPSAALRAPSTTTDEEALEESSFVQSLHTTFLGFSEQAHKHQSATQSLTQRSSSQASVAAATTKASSERRPTQRTAQAPQVRPRDESTIDMDDILGRRPRGRK</sequence>
<evidence type="ECO:0000256" key="7">
    <source>
        <dbReference type="ARBA" id="ARBA00023306"/>
    </source>
</evidence>
<dbReference type="EMBL" id="CYKH01000236">
    <property type="protein sequence ID" value="CUI12348.1"/>
    <property type="molecule type" value="Genomic_DNA"/>
</dbReference>
<dbReference type="GO" id="GO:0000796">
    <property type="term" value="C:condensin complex"/>
    <property type="evidence" value="ECO:0007669"/>
    <property type="project" value="InterPro"/>
</dbReference>
<proteinExistence type="inferred from homology"/>
<feature type="domain" description="Nuclear condensin complex subunit 3 C-terminal" evidence="9">
    <location>
        <begin position="589"/>
        <end position="884"/>
    </location>
</feature>
<dbReference type="GO" id="GO:0000793">
    <property type="term" value="C:condensed chromosome"/>
    <property type="evidence" value="ECO:0007669"/>
    <property type="project" value="TreeGrafter"/>
</dbReference>
<dbReference type="Proteomes" id="UP000051952">
    <property type="component" value="Unassembled WGS sequence"/>
</dbReference>
<evidence type="ECO:0000256" key="5">
    <source>
        <dbReference type="ARBA" id="ARBA00022776"/>
    </source>
</evidence>
<evidence type="ECO:0000259" key="9">
    <source>
        <dbReference type="Pfam" id="PF12719"/>
    </source>
</evidence>
<dbReference type="SUPFAM" id="SSF48371">
    <property type="entry name" value="ARM repeat"/>
    <property type="match status" value="1"/>
</dbReference>
<dbReference type="InterPro" id="IPR016024">
    <property type="entry name" value="ARM-type_fold"/>
</dbReference>
<dbReference type="Gene3D" id="1.25.10.10">
    <property type="entry name" value="Leucine-rich Repeat Variant"/>
    <property type="match status" value="1"/>
</dbReference>
<gene>
    <name evidence="10" type="ORF">BSAL_58725</name>
</gene>
<dbReference type="InterPro" id="IPR025977">
    <property type="entry name" value="Cnd3_C"/>
</dbReference>
<evidence type="ECO:0000256" key="3">
    <source>
        <dbReference type="ARBA" id="ARBA00022454"/>
    </source>
</evidence>
<keyword evidence="3" id="KW-0158">Chromosome</keyword>
<dbReference type="InterPro" id="IPR011989">
    <property type="entry name" value="ARM-like"/>
</dbReference>
<dbReference type="PANTHER" id="PTHR14418:SF5">
    <property type="entry name" value="CONDENSIN COMPLEX SUBUNIT 3"/>
    <property type="match status" value="1"/>
</dbReference>
<dbReference type="OrthoDB" id="27187at2759"/>
<keyword evidence="6" id="KW-0226">DNA condensation</keyword>
<dbReference type="GO" id="GO:0051301">
    <property type="term" value="P:cell division"/>
    <property type="evidence" value="ECO:0007669"/>
    <property type="project" value="UniProtKB-KW"/>
</dbReference>
<evidence type="ECO:0000313" key="10">
    <source>
        <dbReference type="EMBL" id="CUI12348.1"/>
    </source>
</evidence>
<keyword evidence="7" id="KW-0131">Cell cycle</keyword>
<comment type="similarity">
    <text evidence="2">Belongs to the CND3 (condensin subunit 3) family.</text>
</comment>
<feature type="region of interest" description="Disordered" evidence="8">
    <location>
        <begin position="1116"/>
        <end position="1177"/>
    </location>
</feature>
<comment type="subcellular location">
    <subcellularLocation>
        <location evidence="1">Chromosome</location>
    </subcellularLocation>
</comment>
<dbReference type="VEuPathDB" id="TriTrypDB:BSAL_58725"/>
<feature type="compositionally biased region" description="Low complexity" evidence="8">
    <location>
        <begin position="1126"/>
        <end position="1139"/>
    </location>
</feature>
<dbReference type="GO" id="GO:0007076">
    <property type="term" value="P:mitotic chromosome condensation"/>
    <property type="evidence" value="ECO:0007669"/>
    <property type="project" value="InterPro"/>
</dbReference>
<keyword evidence="4" id="KW-0132">Cell division</keyword>
<evidence type="ECO:0000313" key="11">
    <source>
        <dbReference type="Proteomes" id="UP000051952"/>
    </source>
</evidence>
<evidence type="ECO:0000256" key="4">
    <source>
        <dbReference type="ARBA" id="ARBA00022618"/>
    </source>
</evidence>
<evidence type="ECO:0000256" key="6">
    <source>
        <dbReference type="ARBA" id="ARBA00023067"/>
    </source>
</evidence>
<dbReference type="Pfam" id="PF12719">
    <property type="entry name" value="Cnd3"/>
    <property type="match status" value="1"/>
</dbReference>
<protein>
    <recommendedName>
        <fullName evidence="9">Nuclear condensin complex subunit 3 C-terminal domain-containing protein</fullName>
    </recommendedName>
</protein>
<evidence type="ECO:0000256" key="8">
    <source>
        <dbReference type="SAM" id="MobiDB-lite"/>
    </source>
</evidence>